<keyword evidence="2" id="KW-0378">Hydrolase</keyword>
<sequence>MNHAHSAPEPTPWYPDALGPDFQARTFDLGHDPDGEGHVAAVLVRYLPESCDDFAQRPALLLIHGMTDYFFHQHIAKRFHQEGFAVYGIDLRKSGRAHLTGQRWHYASDMRLYFEELNTVSAQLLATHPTMVPIAHSTGGLIAALWMDELRGSDQPTHSAIPALILNSPWLDMQFPPLMVKALRGVLHSRLGNRMLRGGFGGKLPSNYGRSLHASAEGEWHYDLHLKPIRGHKKYPAWIKAVDASQQRIHAGAVDVGVPVLTLHAKRSFFHTRFAEQAKRADTVLDVEQIRRRAPLLGQDVTVVAIDNAVHDVFLSSDKPRNDAIQACLKWLKELGLPDTLAQ</sequence>
<protein>
    <submittedName>
        <fullName evidence="2">Alpha/beta hydrolase family protein</fullName>
    </submittedName>
</protein>
<keyword evidence="3" id="KW-1185">Reference proteome</keyword>
<evidence type="ECO:0000259" key="1">
    <source>
        <dbReference type="Pfam" id="PF12146"/>
    </source>
</evidence>
<dbReference type="RefSeq" id="WP_123959999.1">
    <property type="nucleotide sequence ID" value="NZ_CP033898.1"/>
</dbReference>
<dbReference type="SUPFAM" id="SSF53474">
    <property type="entry name" value="alpha/beta-Hydrolases"/>
    <property type="match status" value="1"/>
</dbReference>
<dbReference type="EMBL" id="CP033898">
    <property type="protein sequence ID" value="AZA09027.1"/>
    <property type="molecule type" value="Genomic_DNA"/>
</dbReference>
<dbReference type="OrthoDB" id="9801217at2"/>
<dbReference type="InterPro" id="IPR029058">
    <property type="entry name" value="AB_hydrolase_fold"/>
</dbReference>
<organism evidence="2 3">
    <name type="scientific">Corynebacterium pseudopelargi</name>
    <dbReference type="NCBI Taxonomy" id="2080757"/>
    <lineage>
        <taxon>Bacteria</taxon>
        <taxon>Bacillati</taxon>
        <taxon>Actinomycetota</taxon>
        <taxon>Actinomycetes</taxon>
        <taxon>Mycobacteriales</taxon>
        <taxon>Corynebacteriaceae</taxon>
        <taxon>Corynebacterium</taxon>
    </lineage>
</organism>
<evidence type="ECO:0000313" key="3">
    <source>
        <dbReference type="Proteomes" id="UP000271426"/>
    </source>
</evidence>
<name>A0A3G6ITY9_9CORY</name>
<dbReference type="PANTHER" id="PTHR11614">
    <property type="entry name" value="PHOSPHOLIPASE-RELATED"/>
    <property type="match status" value="1"/>
</dbReference>
<dbReference type="Gene3D" id="3.40.50.1820">
    <property type="entry name" value="alpha/beta hydrolase"/>
    <property type="match status" value="1"/>
</dbReference>
<dbReference type="GO" id="GO:0016787">
    <property type="term" value="F:hydrolase activity"/>
    <property type="evidence" value="ECO:0007669"/>
    <property type="project" value="UniProtKB-KW"/>
</dbReference>
<evidence type="ECO:0000313" key="2">
    <source>
        <dbReference type="EMBL" id="AZA09027.1"/>
    </source>
</evidence>
<dbReference type="InterPro" id="IPR022742">
    <property type="entry name" value="Hydrolase_4"/>
</dbReference>
<dbReference type="KEGG" id="cpso:CPPEL_04500"/>
<dbReference type="InterPro" id="IPR051044">
    <property type="entry name" value="MAG_DAG_Lipase"/>
</dbReference>
<proteinExistence type="predicted"/>
<dbReference type="Proteomes" id="UP000271426">
    <property type="component" value="Chromosome"/>
</dbReference>
<feature type="domain" description="Serine aminopeptidase S33" evidence="1">
    <location>
        <begin position="57"/>
        <end position="268"/>
    </location>
</feature>
<gene>
    <name evidence="2" type="ORF">CPPEL_04500</name>
</gene>
<dbReference type="Pfam" id="PF12146">
    <property type="entry name" value="Hydrolase_4"/>
    <property type="match status" value="1"/>
</dbReference>
<dbReference type="AlphaFoldDB" id="A0A3G6ITY9"/>
<reference evidence="2 3" key="1">
    <citation type="submission" date="2018-11" db="EMBL/GenBank/DDBJ databases">
        <authorList>
            <person name="Kleinhagauer T."/>
            <person name="Glaeser S.P."/>
            <person name="Spergser J."/>
            <person name="Ruckert C."/>
            <person name="Kaempfer P."/>
            <person name="Busse H.-J."/>
        </authorList>
    </citation>
    <scope>NUCLEOTIDE SEQUENCE [LARGE SCALE GENOMIC DNA]</scope>
    <source>
        <strain evidence="2 3">812CH</strain>
    </source>
</reference>
<accession>A0A3G6ITY9</accession>